<keyword evidence="6 7" id="KW-0472">Membrane</keyword>
<feature type="non-terminal residue" evidence="9">
    <location>
        <position position="172"/>
    </location>
</feature>
<feature type="domain" description="Heme-copper oxidase subunit III family profile" evidence="8">
    <location>
        <begin position="19"/>
        <end position="172"/>
    </location>
</feature>
<dbReference type="PROSITE" id="PS50253">
    <property type="entry name" value="COX3"/>
    <property type="match status" value="1"/>
</dbReference>
<feature type="transmembrane region" description="Helical" evidence="7">
    <location>
        <begin position="97"/>
        <end position="116"/>
    </location>
</feature>
<dbReference type="CDD" id="cd00386">
    <property type="entry name" value="Heme_Cu_Oxidase_III_like"/>
    <property type="match status" value="1"/>
</dbReference>
<evidence type="ECO:0000256" key="3">
    <source>
        <dbReference type="ARBA" id="ARBA00022475"/>
    </source>
</evidence>
<comment type="subcellular location">
    <subcellularLocation>
        <location evidence="1">Cell membrane</location>
        <topology evidence="1">Multi-pass membrane protein</topology>
    </subcellularLocation>
</comment>
<dbReference type="GO" id="GO:0005886">
    <property type="term" value="C:plasma membrane"/>
    <property type="evidence" value="ECO:0007669"/>
    <property type="project" value="UniProtKB-SubCell"/>
</dbReference>
<dbReference type="GO" id="GO:0004129">
    <property type="term" value="F:cytochrome-c oxidase activity"/>
    <property type="evidence" value="ECO:0007669"/>
    <property type="project" value="InterPro"/>
</dbReference>
<feature type="transmembrane region" description="Helical" evidence="7">
    <location>
        <begin position="57"/>
        <end position="77"/>
    </location>
</feature>
<protein>
    <recommendedName>
        <fullName evidence="8">Heme-copper oxidase subunit III family profile domain-containing protein</fullName>
    </recommendedName>
</protein>
<dbReference type="AlphaFoldDB" id="A0A383BZ48"/>
<evidence type="ECO:0000256" key="2">
    <source>
        <dbReference type="ARBA" id="ARBA00010581"/>
    </source>
</evidence>
<keyword evidence="3" id="KW-1003">Cell membrane</keyword>
<evidence type="ECO:0000313" key="9">
    <source>
        <dbReference type="EMBL" id="SVE25194.1"/>
    </source>
</evidence>
<proteinExistence type="inferred from homology"/>
<dbReference type="SUPFAM" id="SSF81452">
    <property type="entry name" value="Cytochrome c oxidase subunit III-like"/>
    <property type="match status" value="1"/>
</dbReference>
<feature type="transmembrane region" description="Helical" evidence="7">
    <location>
        <begin position="131"/>
        <end position="155"/>
    </location>
</feature>
<accession>A0A383BZ48</accession>
<dbReference type="GO" id="GO:0019646">
    <property type="term" value="P:aerobic electron transport chain"/>
    <property type="evidence" value="ECO:0007669"/>
    <property type="project" value="InterPro"/>
</dbReference>
<dbReference type="PANTHER" id="PTHR11403">
    <property type="entry name" value="CYTOCHROME C OXIDASE SUBUNIT III"/>
    <property type="match status" value="1"/>
</dbReference>
<gene>
    <name evidence="9" type="ORF">METZ01_LOCUS478048</name>
</gene>
<organism evidence="9">
    <name type="scientific">marine metagenome</name>
    <dbReference type="NCBI Taxonomy" id="408172"/>
    <lineage>
        <taxon>unclassified sequences</taxon>
        <taxon>metagenomes</taxon>
        <taxon>ecological metagenomes</taxon>
    </lineage>
</organism>
<dbReference type="Gene3D" id="1.20.120.80">
    <property type="entry name" value="Cytochrome c oxidase, subunit III, four-helix bundle"/>
    <property type="match status" value="1"/>
</dbReference>
<name>A0A383BZ48_9ZZZZ</name>
<evidence type="ECO:0000259" key="8">
    <source>
        <dbReference type="PROSITE" id="PS50253"/>
    </source>
</evidence>
<evidence type="ECO:0000256" key="7">
    <source>
        <dbReference type="SAM" id="Phobius"/>
    </source>
</evidence>
<dbReference type="InterPro" id="IPR035973">
    <property type="entry name" value="Cyt_c_oxidase_su3-like_sf"/>
</dbReference>
<evidence type="ECO:0000256" key="4">
    <source>
        <dbReference type="ARBA" id="ARBA00022692"/>
    </source>
</evidence>
<keyword evidence="4 7" id="KW-0812">Transmembrane</keyword>
<evidence type="ECO:0000256" key="1">
    <source>
        <dbReference type="ARBA" id="ARBA00004651"/>
    </source>
</evidence>
<comment type="similarity">
    <text evidence="2">Belongs to the cytochrome c oxidase subunit 3 family.</text>
</comment>
<dbReference type="InterPro" id="IPR013833">
    <property type="entry name" value="Cyt_c_oxidase_su3_a-hlx"/>
</dbReference>
<evidence type="ECO:0000256" key="5">
    <source>
        <dbReference type="ARBA" id="ARBA00022989"/>
    </source>
</evidence>
<dbReference type="EMBL" id="UINC01204460">
    <property type="protein sequence ID" value="SVE25194.1"/>
    <property type="molecule type" value="Genomic_DNA"/>
</dbReference>
<sequence>MSTRVLQTKVKTDEFTSVLGMVVILGSITMLFVALIVSYSILRIQSSMWINPGMDSITFPLGVINTVILMISSWTYYKGQQYAVTGSLRKVRKWLGLTLGLGVVFLLTQLNLWRILIDSGMTAQSNIVGSVFYMLTGVHGLHIIAAIIALSWAIIRSTRITGTVEIRPIKLV</sequence>
<dbReference type="InterPro" id="IPR000298">
    <property type="entry name" value="Cyt_c_oxidase-like_su3"/>
</dbReference>
<dbReference type="Pfam" id="PF00510">
    <property type="entry name" value="COX3"/>
    <property type="match status" value="1"/>
</dbReference>
<dbReference type="PANTHER" id="PTHR11403:SF2">
    <property type="entry name" value="CYTOCHROME BO(3) UBIQUINOL OXIDASE SUBUNIT 3"/>
    <property type="match status" value="1"/>
</dbReference>
<dbReference type="InterPro" id="IPR024791">
    <property type="entry name" value="Cyt_c/ubiquinol_Oxase_su3"/>
</dbReference>
<feature type="transmembrane region" description="Helical" evidence="7">
    <location>
        <begin position="21"/>
        <end position="42"/>
    </location>
</feature>
<evidence type="ECO:0000256" key="6">
    <source>
        <dbReference type="ARBA" id="ARBA00023136"/>
    </source>
</evidence>
<reference evidence="9" key="1">
    <citation type="submission" date="2018-05" db="EMBL/GenBank/DDBJ databases">
        <authorList>
            <person name="Lanie J.A."/>
            <person name="Ng W.-L."/>
            <person name="Kazmierczak K.M."/>
            <person name="Andrzejewski T.M."/>
            <person name="Davidsen T.M."/>
            <person name="Wayne K.J."/>
            <person name="Tettelin H."/>
            <person name="Glass J.I."/>
            <person name="Rusch D."/>
            <person name="Podicherti R."/>
            <person name="Tsui H.-C.T."/>
            <person name="Winkler M.E."/>
        </authorList>
    </citation>
    <scope>NUCLEOTIDE SEQUENCE</scope>
</reference>
<keyword evidence="5 7" id="KW-1133">Transmembrane helix</keyword>